<dbReference type="EMBL" id="PDNZ01000013">
    <property type="protein sequence ID" value="PWW80972.1"/>
    <property type="molecule type" value="Genomic_DNA"/>
</dbReference>
<sequence length="96" mass="11262">MNVYFSALAQKELQEAVSYYDEISPVLGDELLREVEQAKSNILSFPFAWSSAGKEQRKYVLPRFPYLIIYKVYCDRVVVAAFAHQHRLPEDYINRK</sequence>
<organism evidence="2 3">
    <name type="scientific">Prosthecochloris marina</name>
    <dbReference type="NCBI Taxonomy" id="2017681"/>
    <lineage>
        <taxon>Bacteria</taxon>
        <taxon>Pseudomonadati</taxon>
        <taxon>Chlorobiota</taxon>
        <taxon>Chlorobiia</taxon>
        <taxon>Chlorobiales</taxon>
        <taxon>Chlorobiaceae</taxon>
        <taxon>Prosthecochloris</taxon>
    </lineage>
</organism>
<accession>A0A317T2P6</accession>
<dbReference type="RefSeq" id="WP_110024370.1">
    <property type="nucleotide sequence ID" value="NZ_PDNZ01000013.1"/>
</dbReference>
<evidence type="ECO:0000313" key="3">
    <source>
        <dbReference type="Proteomes" id="UP000246278"/>
    </source>
</evidence>
<keyword evidence="1" id="KW-1277">Toxin-antitoxin system</keyword>
<comment type="caution">
    <text evidence="2">The sequence shown here is derived from an EMBL/GenBank/DDBJ whole genome shotgun (WGS) entry which is preliminary data.</text>
</comment>
<dbReference type="Proteomes" id="UP000246278">
    <property type="component" value="Unassembled WGS sequence"/>
</dbReference>
<dbReference type="Gene3D" id="3.30.2310.20">
    <property type="entry name" value="RelE-like"/>
    <property type="match status" value="1"/>
</dbReference>
<name>A0A317T2P6_9CHLB</name>
<keyword evidence="3" id="KW-1185">Reference proteome</keyword>
<gene>
    <name evidence="2" type="ORF">CR164_12675</name>
</gene>
<evidence type="ECO:0000313" key="2">
    <source>
        <dbReference type="EMBL" id="PWW80972.1"/>
    </source>
</evidence>
<protein>
    <submittedName>
        <fullName evidence="2">Plasmid stabilization protein</fullName>
    </submittedName>
</protein>
<reference evidence="3" key="1">
    <citation type="submission" date="2017-10" db="EMBL/GenBank/DDBJ databases">
        <authorList>
            <person name="Gaisin V.A."/>
            <person name="Rysina M.S."/>
            <person name="Grouzdev D.S."/>
        </authorList>
    </citation>
    <scope>NUCLEOTIDE SEQUENCE [LARGE SCALE GENOMIC DNA]</scope>
    <source>
        <strain evidence="3">V1</strain>
    </source>
</reference>
<dbReference type="InterPro" id="IPR007712">
    <property type="entry name" value="RelE/ParE_toxin"/>
</dbReference>
<proteinExistence type="predicted"/>
<dbReference type="InterPro" id="IPR035093">
    <property type="entry name" value="RelE/ParE_toxin_dom_sf"/>
</dbReference>
<dbReference type="OrthoDB" id="595476at2"/>
<dbReference type="AlphaFoldDB" id="A0A317T2P6"/>
<evidence type="ECO:0000256" key="1">
    <source>
        <dbReference type="ARBA" id="ARBA00022649"/>
    </source>
</evidence>
<dbReference type="Pfam" id="PF05016">
    <property type="entry name" value="ParE_toxin"/>
    <property type="match status" value="1"/>
</dbReference>